<keyword evidence="2" id="KW-1185">Reference proteome</keyword>
<reference evidence="1 2" key="1">
    <citation type="journal article" date="2021" name="Environ. Microbiol.">
        <title>Gene family expansions and transcriptome signatures uncover fungal adaptations to wood decay.</title>
        <authorList>
            <person name="Hage H."/>
            <person name="Miyauchi S."/>
            <person name="Viragh M."/>
            <person name="Drula E."/>
            <person name="Min B."/>
            <person name="Chaduli D."/>
            <person name="Navarro D."/>
            <person name="Favel A."/>
            <person name="Norest M."/>
            <person name="Lesage-Meessen L."/>
            <person name="Balint B."/>
            <person name="Merenyi Z."/>
            <person name="de Eugenio L."/>
            <person name="Morin E."/>
            <person name="Martinez A.T."/>
            <person name="Baldrian P."/>
            <person name="Stursova M."/>
            <person name="Martinez M.J."/>
            <person name="Novotny C."/>
            <person name="Magnuson J.K."/>
            <person name="Spatafora J.W."/>
            <person name="Maurice S."/>
            <person name="Pangilinan J."/>
            <person name="Andreopoulos W."/>
            <person name="LaButti K."/>
            <person name="Hundley H."/>
            <person name="Na H."/>
            <person name="Kuo A."/>
            <person name="Barry K."/>
            <person name="Lipzen A."/>
            <person name="Henrissat B."/>
            <person name="Riley R."/>
            <person name="Ahrendt S."/>
            <person name="Nagy L.G."/>
            <person name="Grigoriev I.V."/>
            <person name="Martin F."/>
            <person name="Rosso M.N."/>
        </authorList>
    </citation>
    <scope>NUCLEOTIDE SEQUENCE [LARGE SCALE GENOMIC DNA]</scope>
    <source>
        <strain evidence="1 2">CIRM-BRFM 1785</strain>
    </source>
</reference>
<name>A0ABQ8K7C1_9APHY</name>
<sequence length="437" mass="47111">MGMLLFGAGKVVRAKQGRNAIQDIRKCSRRECNTPGCVGAYPYPYPQGSGTPSAGEEGQVEGMGVRACKYTGAQAIVGWWASEGQANAQLVRMRVKGSCDRAGVHAYLVDWHEWASLAYRGMPFWGVELVCSAQAPVHSRQREPGGCETRKRVAQARSQLHGCMAVDLDTLQGRLGVARPLEKGRDVIRDGDRGVDSWEGTHLRHLLTASPPSLNLAPTHPAVFACAQPCTCGIHLSAVLACWALALPAGGRHASRPVAGWCSLGFVAQSRTGSLRIALFVLLHIECKNGGVCVSKGWAAARCMAGCVNWSSRHRGGGGEDRCKSGETQVVYSMCSGARAMVQFPREFEPMRLTRRWPKPDTNGGTPILSLCDNVMTNDGHHAAPDNVIRVLYSGHWNSSPMDAIKNLQTISTLEQSSALNSDIDYASEEAFILAAL</sequence>
<evidence type="ECO:0000313" key="1">
    <source>
        <dbReference type="EMBL" id="KAH9833143.1"/>
    </source>
</evidence>
<organism evidence="1 2">
    <name type="scientific">Rhodofomes roseus</name>
    <dbReference type="NCBI Taxonomy" id="34475"/>
    <lineage>
        <taxon>Eukaryota</taxon>
        <taxon>Fungi</taxon>
        <taxon>Dikarya</taxon>
        <taxon>Basidiomycota</taxon>
        <taxon>Agaricomycotina</taxon>
        <taxon>Agaricomycetes</taxon>
        <taxon>Polyporales</taxon>
        <taxon>Rhodofomes</taxon>
    </lineage>
</organism>
<proteinExistence type="predicted"/>
<dbReference type="RefSeq" id="XP_047775909.1">
    <property type="nucleotide sequence ID" value="XM_047921725.1"/>
</dbReference>
<dbReference type="Proteomes" id="UP000814176">
    <property type="component" value="Unassembled WGS sequence"/>
</dbReference>
<dbReference type="GeneID" id="72002457"/>
<evidence type="ECO:0000313" key="2">
    <source>
        <dbReference type="Proteomes" id="UP000814176"/>
    </source>
</evidence>
<gene>
    <name evidence="1" type="ORF">C8Q71DRAFT_725822</name>
</gene>
<protein>
    <submittedName>
        <fullName evidence="1">Uncharacterized protein</fullName>
    </submittedName>
</protein>
<comment type="caution">
    <text evidence="1">The sequence shown here is derived from an EMBL/GenBank/DDBJ whole genome shotgun (WGS) entry which is preliminary data.</text>
</comment>
<dbReference type="EMBL" id="JADCUA010000019">
    <property type="protein sequence ID" value="KAH9833143.1"/>
    <property type="molecule type" value="Genomic_DNA"/>
</dbReference>
<accession>A0ABQ8K7C1</accession>